<dbReference type="PANTHER" id="PTHR41260:SF1">
    <property type="entry name" value="PROTEIN ECSC"/>
    <property type="match status" value="1"/>
</dbReference>
<gene>
    <name evidence="1" type="ORF">EHO51_04430</name>
</gene>
<evidence type="ECO:0000313" key="1">
    <source>
        <dbReference type="EMBL" id="AZG76040.1"/>
    </source>
</evidence>
<dbReference type="KEGG" id="mros:EHO51_04430"/>
<proteinExistence type="predicted"/>
<dbReference type="PANTHER" id="PTHR41260">
    <property type="entry name" value="PROTEIN ECSC"/>
    <property type="match status" value="1"/>
</dbReference>
<protein>
    <submittedName>
        <fullName evidence="1">EcsC family protein</fullName>
    </submittedName>
</protein>
<organism evidence="1 2">
    <name type="scientific">Methylocystis rosea</name>
    <dbReference type="NCBI Taxonomy" id="173366"/>
    <lineage>
        <taxon>Bacteria</taxon>
        <taxon>Pseudomonadati</taxon>
        <taxon>Pseudomonadota</taxon>
        <taxon>Alphaproteobacteria</taxon>
        <taxon>Hyphomicrobiales</taxon>
        <taxon>Methylocystaceae</taxon>
        <taxon>Methylocystis</taxon>
    </lineage>
</organism>
<dbReference type="RefSeq" id="WP_124737878.1">
    <property type="nucleotide sequence ID" value="NZ_CP034086.1"/>
</dbReference>
<dbReference type="AlphaFoldDB" id="A0A3G8M4T1"/>
<accession>A0A3G8M4T1</accession>
<evidence type="ECO:0000313" key="2">
    <source>
        <dbReference type="Proteomes" id="UP000273982"/>
    </source>
</evidence>
<dbReference type="InterPro" id="IPR024787">
    <property type="entry name" value="EcsC"/>
</dbReference>
<dbReference type="EMBL" id="CP034086">
    <property type="protein sequence ID" value="AZG76040.1"/>
    <property type="molecule type" value="Genomic_DNA"/>
</dbReference>
<sequence length="284" mass="29451">MANSYPLPVLVDQGLSQSDVEALRAAVVALERQSFASRLTGLASRQLSFGSMTLPPRLQAAVAVATQKALAAAMKMALASLDAQPAKDSIRIHRRLAALSGGVGGAVGLASLPIELPVSTTIILRSIAEIAQAEGEDLRHPGAALACLEVFALGGPSAEGAVLEGGYLALRALLAKSVSDAARFMTVHQISSEAAPALARLIGAIGARFGMVVSQKTAAQAIPVIGAISGAAINVAFTEHFQSLARGHFVVRRLERLYSPALVHAEYAKIARSEGYWDDPSQAA</sequence>
<dbReference type="Pfam" id="PF12787">
    <property type="entry name" value="EcsC"/>
    <property type="match status" value="1"/>
</dbReference>
<name>A0A3G8M4T1_9HYPH</name>
<reference evidence="1 2" key="1">
    <citation type="submission" date="2018-11" db="EMBL/GenBank/DDBJ databases">
        <title>Genome squencing of methanotrophic bacteria isolated from alkaline groundwater in Korea.</title>
        <authorList>
            <person name="Nguyen L.N."/>
        </authorList>
    </citation>
    <scope>NUCLEOTIDE SEQUENCE [LARGE SCALE GENOMIC DNA]</scope>
    <source>
        <strain evidence="1 2">GW6</strain>
    </source>
</reference>
<dbReference type="Proteomes" id="UP000273982">
    <property type="component" value="Chromosome"/>
</dbReference>